<protein>
    <recommendedName>
        <fullName evidence="2">Integrase catalytic domain-containing protein</fullName>
    </recommendedName>
</protein>
<dbReference type="GeneTree" id="ENSGT00940000175143"/>
<dbReference type="Gene3D" id="3.30.420.10">
    <property type="entry name" value="Ribonuclease H-like superfamily/Ribonuclease H"/>
    <property type="match status" value="1"/>
</dbReference>
<evidence type="ECO:0000313" key="4">
    <source>
        <dbReference type="Proteomes" id="UP000002852"/>
    </source>
</evidence>
<organism evidence="3 4">
    <name type="scientific">Xiphophorus maculatus</name>
    <name type="common">Southern platyfish</name>
    <name type="synonym">Platypoecilus maculatus</name>
    <dbReference type="NCBI Taxonomy" id="8083"/>
    <lineage>
        <taxon>Eukaryota</taxon>
        <taxon>Metazoa</taxon>
        <taxon>Chordata</taxon>
        <taxon>Craniata</taxon>
        <taxon>Vertebrata</taxon>
        <taxon>Euteleostomi</taxon>
        <taxon>Actinopterygii</taxon>
        <taxon>Neopterygii</taxon>
        <taxon>Teleostei</taxon>
        <taxon>Neoteleostei</taxon>
        <taxon>Acanthomorphata</taxon>
        <taxon>Ovalentaria</taxon>
        <taxon>Atherinomorphae</taxon>
        <taxon>Cyprinodontiformes</taxon>
        <taxon>Poeciliidae</taxon>
        <taxon>Poeciliinae</taxon>
        <taxon>Xiphophorus</taxon>
    </lineage>
</organism>
<dbReference type="Proteomes" id="UP000002852">
    <property type="component" value="Unassembled WGS sequence"/>
</dbReference>
<evidence type="ECO:0000313" key="3">
    <source>
        <dbReference type="Ensembl" id="ENSXMAP00000031512.1"/>
    </source>
</evidence>
<dbReference type="SUPFAM" id="SSF53098">
    <property type="entry name" value="Ribonuclease H-like"/>
    <property type="match status" value="1"/>
</dbReference>
<dbReference type="InterPro" id="IPR050951">
    <property type="entry name" value="Retrovirus_Pol_polyprotein"/>
</dbReference>
<dbReference type="GO" id="GO:0003676">
    <property type="term" value="F:nucleic acid binding"/>
    <property type="evidence" value="ECO:0007669"/>
    <property type="project" value="InterPro"/>
</dbReference>
<dbReference type="InterPro" id="IPR036397">
    <property type="entry name" value="RNaseH_sf"/>
</dbReference>
<dbReference type="AlphaFoldDB" id="A0A3B5QLP2"/>
<dbReference type="InterPro" id="IPR012337">
    <property type="entry name" value="RNaseH-like_sf"/>
</dbReference>
<dbReference type="PANTHER" id="PTHR37984">
    <property type="entry name" value="PROTEIN CBG26694"/>
    <property type="match status" value="1"/>
</dbReference>
<dbReference type="Pfam" id="PF00665">
    <property type="entry name" value="rve"/>
    <property type="match status" value="1"/>
</dbReference>
<feature type="region of interest" description="Disordered" evidence="1">
    <location>
        <begin position="234"/>
        <end position="291"/>
    </location>
</feature>
<reference evidence="4" key="2">
    <citation type="journal article" date="2013" name="Nat. Genet.">
        <title>The genome of the platyfish, Xiphophorus maculatus, provides insights into evolutionary adaptation and several complex traits.</title>
        <authorList>
            <person name="Schartl M."/>
            <person name="Walter R.B."/>
            <person name="Shen Y."/>
            <person name="Garcia T."/>
            <person name="Catchen J."/>
            <person name="Amores A."/>
            <person name="Braasch I."/>
            <person name="Chalopin D."/>
            <person name="Volff J.N."/>
            <person name="Lesch K.P."/>
            <person name="Bisazza A."/>
            <person name="Minx P."/>
            <person name="Hillier L."/>
            <person name="Wilson R.K."/>
            <person name="Fuerstenberg S."/>
            <person name="Boore J."/>
            <person name="Searle S."/>
            <person name="Postlethwait J.H."/>
            <person name="Warren W.C."/>
        </authorList>
    </citation>
    <scope>NUCLEOTIDE SEQUENCE [LARGE SCALE GENOMIC DNA]</scope>
    <source>
        <strain evidence="4">JP 163 A</strain>
    </source>
</reference>
<proteinExistence type="predicted"/>
<evidence type="ECO:0000259" key="2">
    <source>
        <dbReference type="PROSITE" id="PS50994"/>
    </source>
</evidence>
<reference evidence="3" key="3">
    <citation type="submission" date="2025-08" db="UniProtKB">
        <authorList>
            <consortium name="Ensembl"/>
        </authorList>
    </citation>
    <scope>IDENTIFICATION</scope>
    <source>
        <strain evidence="3">JP 163 A</strain>
    </source>
</reference>
<dbReference type="Ensembl" id="ENSXMAT00000027069.1">
    <property type="protein sequence ID" value="ENSXMAP00000031512.1"/>
    <property type="gene ID" value="ENSXMAG00000022580.1"/>
</dbReference>
<evidence type="ECO:0000256" key="1">
    <source>
        <dbReference type="SAM" id="MobiDB-lite"/>
    </source>
</evidence>
<reference evidence="3" key="4">
    <citation type="submission" date="2025-09" db="UniProtKB">
        <authorList>
            <consortium name="Ensembl"/>
        </authorList>
    </citation>
    <scope>IDENTIFICATION</scope>
    <source>
        <strain evidence="3">JP 163 A</strain>
    </source>
</reference>
<dbReference type="GO" id="GO:0015074">
    <property type="term" value="P:DNA integration"/>
    <property type="evidence" value="ECO:0007669"/>
    <property type="project" value="InterPro"/>
</dbReference>
<feature type="domain" description="Integrase catalytic" evidence="2">
    <location>
        <begin position="1"/>
        <end position="121"/>
    </location>
</feature>
<dbReference type="PROSITE" id="PS50994">
    <property type="entry name" value="INTEGRASE"/>
    <property type="match status" value="1"/>
</dbReference>
<feature type="compositionally biased region" description="Polar residues" evidence="1">
    <location>
        <begin position="254"/>
        <end position="273"/>
    </location>
</feature>
<name>A0A3B5QLP2_XIPMA</name>
<dbReference type="InParanoid" id="A0A3B5QLP2"/>
<dbReference type="InterPro" id="IPR001584">
    <property type="entry name" value="Integrase_cat-core"/>
</dbReference>
<dbReference type="OMA" id="WIKGTIS"/>
<keyword evidence="4" id="KW-1185">Reference proteome</keyword>
<dbReference type="PANTHER" id="PTHR37984:SF10">
    <property type="entry name" value="RIBONUCLEASE H"/>
    <property type="match status" value="1"/>
</dbReference>
<feature type="compositionally biased region" description="Basic residues" evidence="1">
    <location>
        <begin position="279"/>
        <end position="291"/>
    </location>
</feature>
<accession>A0A3B5QLP2</accession>
<reference evidence="4" key="1">
    <citation type="submission" date="2012-01" db="EMBL/GenBank/DDBJ databases">
        <authorList>
            <person name="Walter R."/>
            <person name="Schartl M."/>
            <person name="Warren W."/>
        </authorList>
    </citation>
    <scope>NUCLEOTIDE SEQUENCE [LARGE SCALE GENOMIC DNA]</scope>
    <source>
        <strain evidence="4">JP 163 A</strain>
    </source>
</reference>
<sequence length="291" mass="32838">MTSITSHNTIEILRRLFSSYGLPEELVSDNGPQLVSQEFRQSLELNGIRHTAVPAYHPASNGAAERSVQILKRSLMKNVLEADGKATLPLSHRLANFLIMYRSTPHTVTGCTPAELFLKRQIRTRFSLLKPELAQHIKQGQFKQKRHHDRRAPFLRVFSEGETVRVRNFRGGFVKWTCGTVLKELGSVTYRIQDGQRTRTIHVDHMLPWKQDVEKSPVMSSQVLVEEPEEIRDCVVPGSPRGTLTASPLPAESPGQTTGEPSVSTPKTTQSPSAERRYPVRHRVPPKRLNL</sequence>
<dbReference type="STRING" id="8083.ENSXMAP00000031512"/>